<dbReference type="GO" id="GO:0046872">
    <property type="term" value="F:metal ion binding"/>
    <property type="evidence" value="ECO:0007669"/>
    <property type="project" value="UniProtKB-UniRule"/>
</dbReference>
<dbReference type="GO" id="GO:0004521">
    <property type="term" value="F:RNA endonuclease activity"/>
    <property type="evidence" value="ECO:0007669"/>
    <property type="project" value="UniProtKB-UniRule"/>
</dbReference>
<feature type="region of interest" description="Disordered" evidence="9">
    <location>
        <begin position="1"/>
        <end position="37"/>
    </location>
</feature>
<accession>A0A8H7N1I4</accession>
<feature type="compositionally biased region" description="Low complexity" evidence="9">
    <location>
        <begin position="17"/>
        <end position="34"/>
    </location>
</feature>
<feature type="binding site" evidence="8">
    <location>
        <position position="334"/>
    </location>
    <ligand>
        <name>Zn(2+)</name>
        <dbReference type="ChEBI" id="CHEBI:29105"/>
    </ligand>
</feature>
<dbReference type="GO" id="GO:0005730">
    <property type="term" value="C:nucleolus"/>
    <property type="evidence" value="ECO:0007669"/>
    <property type="project" value="UniProtKB-SubCell"/>
</dbReference>
<dbReference type="GO" id="GO:0005737">
    <property type="term" value="C:cytoplasm"/>
    <property type="evidence" value="ECO:0007669"/>
    <property type="project" value="UniProtKB-ARBA"/>
</dbReference>
<dbReference type="FunFam" id="3.40.50.1010:FF:000020">
    <property type="entry name" value="20S-pre-rRNA D-site endonuclease NOB1"/>
    <property type="match status" value="1"/>
</dbReference>
<feature type="compositionally biased region" description="Basic and acidic residues" evidence="9">
    <location>
        <begin position="156"/>
        <end position="166"/>
    </location>
</feature>
<evidence type="ECO:0000256" key="4">
    <source>
        <dbReference type="ARBA" id="ARBA00022801"/>
    </source>
</evidence>
<evidence type="ECO:0000256" key="5">
    <source>
        <dbReference type="ARBA" id="ARBA00022833"/>
    </source>
</evidence>
<evidence type="ECO:0000313" key="12">
    <source>
        <dbReference type="EMBL" id="KAF9743440.1"/>
    </source>
</evidence>
<gene>
    <name evidence="12" type="ORF">IM811_006531</name>
</gene>
<organism evidence="12 13">
    <name type="scientific">Bionectria ochroleuca</name>
    <name type="common">Gliocladium roseum</name>
    <dbReference type="NCBI Taxonomy" id="29856"/>
    <lineage>
        <taxon>Eukaryota</taxon>
        <taxon>Fungi</taxon>
        <taxon>Dikarya</taxon>
        <taxon>Ascomycota</taxon>
        <taxon>Pezizomycotina</taxon>
        <taxon>Sordariomycetes</taxon>
        <taxon>Hypocreomycetidae</taxon>
        <taxon>Hypocreales</taxon>
        <taxon>Bionectriaceae</taxon>
        <taxon>Clonostachys</taxon>
    </lineage>
</organism>
<evidence type="ECO:0000259" key="10">
    <source>
        <dbReference type="Pfam" id="PF08772"/>
    </source>
</evidence>
<evidence type="ECO:0000256" key="7">
    <source>
        <dbReference type="PIRNR" id="PIRNR037125"/>
    </source>
</evidence>
<keyword evidence="6 7" id="KW-0539">Nucleus</keyword>
<dbReference type="AlphaFoldDB" id="A0A8H7N1I4"/>
<dbReference type="Gene3D" id="3.40.50.1010">
    <property type="entry name" value="5'-nuclease"/>
    <property type="match status" value="1"/>
</dbReference>
<dbReference type="InterPro" id="IPR033411">
    <property type="entry name" value="Ribonuclease_PIN"/>
</dbReference>
<feature type="binding site" evidence="8">
    <location>
        <position position="331"/>
    </location>
    <ligand>
        <name>Zn(2+)</name>
        <dbReference type="ChEBI" id="CHEBI:29105"/>
    </ligand>
</feature>
<feature type="region of interest" description="Disordered" evidence="9">
    <location>
        <begin position="387"/>
        <end position="475"/>
    </location>
</feature>
<evidence type="ECO:0000256" key="1">
    <source>
        <dbReference type="ARBA" id="ARBA00005858"/>
    </source>
</evidence>
<dbReference type="Proteomes" id="UP000616885">
    <property type="component" value="Unassembled WGS sequence"/>
</dbReference>
<feature type="compositionally biased region" description="Basic and acidic residues" evidence="9">
    <location>
        <begin position="222"/>
        <end position="237"/>
    </location>
</feature>
<feature type="region of interest" description="Disordered" evidence="9">
    <location>
        <begin position="138"/>
        <end position="286"/>
    </location>
</feature>
<dbReference type="PIRSF" id="PIRSF037125">
    <property type="entry name" value="D-site_20S_pre-rRNA_nuclease"/>
    <property type="match status" value="1"/>
</dbReference>
<comment type="function">
    <text evidence="7">Required for the synthesis of 40S ribosome subunits. Has a role in processing 20S pre-rRNA into the mature 18S rRNA, where it is required for cleavage at the 3' end of the mature 18S rRNA (D-site). Accompanies the 20S pre-rRNA from the nucleus to the cytoplasm.</text>
</comment>
<evidence type="ECO:0000256" key="2">
    <source>
        <dbReference type="ARBA" id="ARBA00022722"/>
    </source>
</evidence>
<dbReference type="GO" id="GO:0016787">
    <property type="term" value="F:hydrolase activity"/>
    <property type="evidence" value="ECO:0007669"/>
    <property type="project" value="UniProtKB-KW"/>
</dbReference>
<evidence type="ECO:0000256" key="3">
    <source>
        <dbReference type="ARBA" id="ARBA00022723"/>
    </source>
</evidence>
<dbReference type="InterPro" id="IPR036283">
    <property type="entry name" value="NOB1_Zf-like_sf"/>
</dbReference>
<dbReference type="InterPro" id="IPR014881">
    <property type="entry name" value="NOB1_Zn-bd"/>
</dbReference>
<evidence type="ECO:0000313" key="13">
    <source>
        <dbReference type="Proteomes" id="UP000616885"/>
    </source>
</evidence>
<reference evidence="12" key="1">
    <citation type="submission" date="2020-10" db="EMBL/GenBank/DDBJ databases">
        <title>High-Quality Genome Resource of Clonostachys rosea strain S41 by Oxford Nanopore Long-Read Sequencing.</title>
        <authorList>
            <person name="Wang H."/>
        </authorList>
    </citation>
    <scope>NUCLEOTIDE SEQUENCE</scope>
    <source>
        <strain evidence="12">S41</strain>
    </source>
</reference>
<keyword evidence="2" id="KW-0540">Nuclease</keyword>
<dbReference type="GO" id="GO:0030688">
    <property type="term" value="C:preribosome, small subunit precursor"/>
    <property type="evidence" value="ECO:0007669"/>
    <property type="project" value="TreeGrafter"/>
</dbReference>
<feature type="binding site" evidence="8">
    <location>
        <position position="349"/>
    </location>
    <ligand>
        <name>Zn(2+)</name>
        <dbReference type="ChEBI" id="CHEBI:29105"/>
    </ligand>
</feature>
<dbReference type="CDD" id="cd09876">
    <property type="entry name" value="PIN_Nob1-like"/>
    <property type="match status" value="1"/>
</dbReference>
<proteinExistence type="inferred from homology"/>
<dbReference type="Gene3D" id="6.20.210.10">
    <property type="entry name" value="Nin one binding (NOB1), Zn-ribbon-like"/>
    <property type="match status" value="1"/>
</dbReference>
<dbReference type="Pfam" id="PF08772">
    <property type="entry name" value="Zn_ribbon_NOB1"/>
    <property type="match status" value="1"/>
</dbReference>
<sequence>MAAPADTVDAPLEVQLSSPATPSESPAPAEPSTTKPIHSLVLDTGPLIKNDPPADVLRARAEQLYILPSVLPEIRDVATRTRVESTLMPFVTVRAPRPASIKIITDFARRTGDLEVLSRPDIQVLALAYELECERNGGDWRLRSTPGQKTLNGKPPSKEGEVKEGETPAQPAESQETQEQPSAESHTNQAPETSLEQTVEQLSIEESGEKKSDDTTAADATTKTEETQPANEDHVEEVVVVEDDGEDSDDLKDENDEDEDDGGWITPSNVKKHKAKDTNTSTSSGAAPKTLQAAVLTSDFAMQNVALRMNLNLVSPALTRISHLRTWVLRCHGCFQITRAMDRRFCPSCGQPTLLRAACTVDDRTGALTVHLKRNFQWNNRGNVYSVPKPVHGSANGRAPKTKGTHGGKNGWGRDLILSEDQKEYTRAHDEQRRQRKKDIMDDDFLPGLISGDRAGAGGKIRVGAGRNINGRKKR</sequence>
<feature type="compositionally biased region" description="Basic and acidic residues" evidence="9">
    <location>
        <begin position="420"/>
        <end position="433"/>
    </location>
</feature>
<dbReference type="EMBL" id="JADCTT010000017">
    <property type="protein sequence ID" value="KAF9743440.1"/>
    <property type="molecule type" value="Genomic_DNA"/>
</dbReference>
<protein>
    <recommendedName>
        <fullName evidence="7">20S-pre-rRNA D-site endonuclease NOB1</fullName>
    </recommendedName>
</protein>
<keyword evidence="3 7" id="KW-0479">Metal-binding</keyword>
<evidence type="ECO:0000256" key="8">
    <source>
        <dbReference type="PIRSR" id="PIRSR037125-1"/>
    </source>
</evidence>
<dbReference type="InterPro" id="IPR017117">
    <property type="entry name" value="Nob1_euk"/>
</dbReference>
<feature type="compositionally biased region" description="Polar residues" evidence="9">
    <location>
        <begin position="172"/>
        <end position="201"/>
    </location>
</feature>
<keyword evidence="5 7" id="KW-0862">Zinc</keyword>
<dbReference type="PANTHER" id="PTHR12814:SF2">
    <property type="entry name" value="RNA-BINDING PROTEIN NOB1"/>
    <property type="match status" value="1"/>
</dbReference>
<evidence type="ECO:0000259" key="11">
    <source>
        <dbReference type="Pfam" id="PF17146"/>
    </source>
</evidence>
<evidence type="ECO:0000256" key="9">
    <source>
        <dbReference type="SAM" id="MobiDB-lite"/>
    </source>
</evidence>
<feature type="domain" description="Nin one binding (NOB1) Zn-ribbon-like" evidence="10">
    <location>
        <begin position="321"/>
        <end position="393"/>
    </location>
</feature>
<feature type="domain" description="Ribonuclease PIN" evidence="11">
    <location>
        <begin position="40"/>
        <end position="131"/>
    </location>
</feature>
<dbReference type="PANTHER" id="PTHR12814">
    <property type="entry name" value="RNA-BINDING PROTEIN NOB1"/>
    <property type="match status" value="1"/>
</dbReference>
<comment type="similarity">
    <text evidence="1 7">Belongs to the NOB1 family.</text>
</comment>
<name>A0A8H7N1I4_BIOOC</name>
<dbReference type="Pfam" id="PF17146">
    <property type="entry name" value="PIN_6"/>
    <property type="match status" value="1"/>
</dbReference>
<comment type="subcellular location">
    <subcellularLocation>
        <location evidence="7">Nucleus</location>
        <location evidence="7">Nucleolus</location>
    </subcellularLocation>
</comment>
<dbReference type="GO" id="GO:0030490">
    <property type="term" value="P:maturation of SSU-rRNA"/>
    <property type="evidence" value="ECO:0007669"/>
    <property type="project" value="TreeGrafter"/>
</dbReference>
<feature type="compositionally biased region" description="Acidic residues" evidence="9">
    <location>
        <begin position="239"/>
        <end position="262"/>
    </location>
</feature>
<dbReference type="SUPFAM" id="SSF144206">
    <property type="entry name" value="NOB1 zinc finger-like"/>
    <property type="match status" value="1"/>
</dbReference>
<evidence type="ECO:0000256" key="6">
    <source>
        <dbReference type="ARBA" id="ARBA00023242"/>
    </source>
</evidence>
<comment type="caution">
    <text evidence="12">The sequence shown here is derived from an EMBL/GenBank/DDBJ whole genome shotgun (WGS) entry which is preliminary data.</text>
</comment>
<feature type="binding site" evidence="8">
    <location>
        <position position="346"/>
    </location>
    <ligand>
        <name>Zn(2+)</name>
        <dbReference type="ChEBI" id="CHEBI:29105"/>
    </ligand>
</feature>
<dbReference type="InterPro" id="IPR039907">
    <property type="entry name" value="NOB1"/>
</dbReference>
<keyword evidence="4" id="KW-0378">Hydrolase</keyword>